<organism evidence="1 2">
    <name type="scientific">Nitrospira defluvii</name>
    <dbReference type="NCBI Taxonomy" id="330214"/>
    <lineage>
        <taxon>Bacteria</taxon>
        <taxon>Pseudomonadati</taxon>
        <taxon>Nitrospirota</taxon>
        <taxon>Nitrospiria</taxon>
        <taxon>Nitrospirales</taxon>
        <taxon>Nitrospiraceae</taxon>
        <taxon>Nitrospira</taxon>
    </lineage>
</organism>
<dbReference type="EMBL" id="CAJNBJ010000001">
    <property type="protein sequence ID" value="CAE6698822.1"/>
    <property type="molecule type" value="Genomic_DNA"/>
</dbReference>
<proteinExistence type="predicted"/>
<sequence>MAQRFQSGAFVQQCFAVHPLCLSLKRIDDQGRLVVACTSCRMMHLMTADQVVGRVAAVPLGGEVDGPKVMPTAKESLESCLRAHPVSVTIRELDVIRDMVGLRCGECRRMFDLEVSAFESLQKA</sequence>
<accession>A0ABN7KL42</accession>
<evidence type="ECO:0000313" key="2">
    <source>
        <dbReference type="Proteomes" id="UP000675880"/>
    </source>
</evidence>
<comment type="caution">
    <text evidence="1">The sequence shown here is derived from an EMBL/GenBank/DDBJ whole genome shotgun (WGS) entry which is preliminary data.</text>
</comment>
<dbReference type="Proteomes" id="UP000675880">
    <property type="component" value="Unassembled WGS sequence"/>
</dbReference>
<reference evidence="1 2" key="1">
    <citation type="submission" date="2021-02" db="EMBL/GenBank/DDBJ databases">
        <authorList>
            <person name="Han P."/>
        </authorList>
    </citation>
    <scope>NUCLEOTIDE SEQUENCE [LARGE SCALE GENOMIC DNA]</scope>
    <source>
        <strain evidence="1">Candidatus Nitrospira sp. ZN2</strain>
    </source>
</reference>
<keyword evidence="2" id="KW-1185">Reference proteome</keyword>
<name>A0ABN7KL42_9BACT</name>
<gene>
    <name evidence="1" type="ORF">NSPZN2_10610</name>
</gene>
<dbReference type="RefSeq" id="WP_213040474.1">
    <property type="nucleotide sequence ID" value="NZ_CAJNBJ010000001.1"/>
</dbReference>
<evidence type="ECO:0000313" key="1">
    <source>
        <dbReference type="EMBL" id="CAE6698822.1"/>
    </source>
</evidence>
<protein>
    <submittedName>
        <fullName evidence="1">Uncharacterized protein</fullName>
    </submittedName>
</protein>